<evidence type="ECO:0000313" key="2">
    <source>
        <dbReference type="EMBL" id="RNA00704.1"/>
    </source>
</evidence>
<keyword evidence="1" id="KW-0472">Membrane</keyword>
<organism evidence="2 3">
    <name type="scientific">Brachionus plicatilis</name>
    <name type="common">Marine rotifer</name>
    <name type="synonym">Brachionus muelleri</name>
    <dbReference type="NCBI Taxonomy" id="10195"/>
    <lineage>
        <taxon>Eukaryota</taxon>
        <taxon>Metazoa</taxon>
        <taxon>Spiralia</taxon>
        <taxon>Gnathifera</taxon>
        <taxon>Rotifera</taxon>
        <taxon>Eurotatoria</taxon>
        <taxon>Monogononta</taxon>
        <taxon>Pseudotrocha</taxon>
        <taxon>Ploima</taxon>
        <taxon>Brachionidae</taxon>
        <taxon>Brachionus</taxon>
    </lineage>
</organism>
<reference evidence="2 3" key="1">
    <citation type="journal article" date="2018" name="Sci. Rep.">
        <title>Genomic signatures of local adaptation to the degree of environmental predictability in rotifers.</title>
        <authorList>
            <person name="Franch-Gras L."/>
            <person name="Hahn C."/>
            <person name="Garcia-Roger E.M."/>
            <person name="Carmona M.J."/>
            <person name="Serra M."/>
            <person name="Gomez A."/>
        </authorList>
    </citation>
    <scope>NUCLEOTIDE SEQUENCE [LARGE SCALE GENOMIC DNA]</scope>
    <source>
        <strain evidence="2">HYR1</strain>
    </source>
</reference>
<protein>
    <submittedName>
        <fullName evidence="2">Uncharacterized protein</fullName>
    </submittedName>
</protein>
<dbReference type="AlphaFoldDB" id="A0A3M7PNZ4"/>
<evidence type="ECO:0000313" key="3">
    <source>
        <dbReference type="Proteomes" id="UP000276133"/>
    </source>
</evidence>
<sequence>MNGHISDLWLWLGWLFNSIDHMHHSHVSRRRLCSRLLQNQSLLFQLIFQISDHCLHLCHFVTWFVHMQANIASIRFHPNSHISLLGLLHRIAANRAKHFATFGFFDTLSLLSSGIFCNFFSSSIKRFSSKVSFLQHFNSFLYSIVGSFLSYVSFIFKFCPISTRLSELSELIEPLLLHEKRFSNTSSCTSVVFFIGLVSARVTGLLTGLLVFLNVVSFFSSY</sequence>
<feature type="transmembrane region" description="Helical" evidence="1">
    <location>
        <begin position="191"/>
        <end position="219"/>
    </location>
</feature>
<keyword evidence="3" id="KW-1185">Reference proteome</keyword>
<keyword evidence="1" id="KW-0812">Transmembrane</keyword>
<dbReference type="EMBL" id="REGN01009631">
    <property type="protein sequence ID" value="RNA00704.1"/>
    <property type="molecule type" value="Genomic_DNA"/>
</dbReference>
<gene>
    <name evidence="2" type="ORF">BpHYR1_025244</name>
</gene>
<evidence type="ECO:0000256" key="1">
    <source>
        <dbReference type="SAM" id="Phobius"/>
    </source>
</evidence>
<comment type="caution">
    <text evidence="2">The sequence shown here is derived from an EMBL/GenBank/DDBJ whole genome shotgun (WGS) entry which is preliminary data.</text>
</comment>
<accession>A0A3M7PNZ4</accession>
<dbReference type="Proteomes" id="UP000276133">
    <property type="component" value="Unassembled WGS sequence"/>
</dbReference>
<feature type="transmembrane region" description="Helical" evidence="1">
    <location>
        <begin position="99"/>
        <end position="121"/>
    </location>
</feature>
<feature type="transmembrane region" description="Helical" evidence="1">
    <location>
        <begin position="141"/>
        <end position="159"/>
    </location>
</feature>
<proteinExistence type="predicted"/>
<name>A0A3M7PNZ4_BRAPC</name>
<keyword evidence="1" id="KW-1133">Transmembrane helix</keyword>